<dbReference type="Gene3D" id="3.30.1540.10">
    <property type="entry name" value="formyl-coa transferase, domain 3"/>
    <property type="match status" value="1"/>
</dbReference>
<name>A0A6J4K6C4_9CHLR</name>
<dbReference type="Gene3D" id="3.40.50.10540">
    <property type="entry name" value="Crotonobetainyl-coa:carnitine coa-transferase, domain 1"/>
    <property type="match status" value="1"/>
</dbReference>
<gene>
    <name evidence="3" type="ORF">AVDCRST_MAG77-5315</name>
</gene>
<evidence type="ECO:0000313" key="3">
    <source>
        <dbReference type="EMBL" id="CAA9297276.1"/>
    </source>
</evidence>
<feature type="region of interest" description="Disordered" evidence="2">
    <location>
        <begin position="340"/>
        <end position="362"/>
    </location>
</feature>
<organism evidence="3">
    <name type="scientific">uncultured Chloroflexota bacterium</name>
    <dbReference type="NCBI Taxonomy" id="166587"/>
    <lineage>
        <taxon>Bacteria</taxon>
        <taxon>Bacillati</taxon>
        <taxon>Chloroflexota</taxon>
        <taxon>environmental samples</taxon>
    </lineage>
</organism>
<dbReference type="GO" id="GO:0008410">
    <property type="term" value="F:CoA-transferase activity"/>
    <property type="evidence" value="ECO:0007669"/>
    <property type="project" value="TreeGrafter"/>
</dbReference>
<evidence type="ECO:0000256" key="1">
    <source>
        <dbReference type="ARBA" id="ARBA00022679"/>
    </source>
</evidence>
<dbReference type="PANTHER" id="PTHR48207">
    <property type="entry name" value="SUCCINATE--HYDROXYMETHYLGLUTARATE COA-TRANSFERASE"/>
    <property type="match status" value="1"/>
</dbReference>
<keyword evidence="1" id="KW-0808">Transferase</keyword>
<proteinExistence type="predicted"/>
<dbReference type="Pfam" id="PF02515">
    <property type="entry name" value="CoA_transf_3"/>
    <property type="match status" value="1"/>
</dbReference>
<evidence type="ECO:0000256" key="2">
    <source>
        <dbReference type="SAM" id="MobiDB-lite"/>
    </source>
</evidence>
<dbReference type="InterPro" id="IPR003673">
    <property type="entry name" value="CoA-Trfase_fam_III"/>
</dbReference>
<dbReference type="EMBL" id="CADCTC010000275">
    <property type="protein sequence ID" value="CAA9297276.1"/>
    <property type="molecule type" value="Genomic_DNA"/>
</dbReference>
<dbReference type="InterPro" id="IPR050483">
    <property type="entry name" value="CoA-transferase_III_domain"/>
</dbReference>
<sequence>MLPLDGVRVLELANFMAGPYCGMLLGDLGADVVKVENPAGGDYSRGMPPFNAGEGAGFLLLNRNKRSLALDLKHPRGAELFLALADGADVVVENFRPGTMHDLGLSYETLAARNPRLIYLTASAYGQDGPYAERPGLDLILQGMSGVMSITGEPEGAPVKVGVPLCDLTAALYGAYAILAALLARQRSGEGQLIDVSLFEAGVSLAVWEAASYWTTGKVPERLGSAHRASAPYQAFRTADGHVTVGATTPNTWGAFCQVLGLDDLHEDPRFSDNAERRARHIELAGLIERVTVTRTSDHWYTALEAAGVPCGVLQSYDQVLADPHLQARSFFHELPHPTAGSVRSLGSPARLQKTPPRLRRAGPLLGEHTQEVLGELGLSAVEVEALVRERVVGVPPR</sequence>
<dbReference type="AlphaFoldDB" id="A0A6J4K6C4"/>
<reference evidence="3" key="1">
    <citation type="submission" date="2020-02" db="EMBL/GenBank/DDBJ databases">
        <authorList>
            <person name="Meier V. D."/>
        </authorList>
    </citation>
    <scope>NUCLEOTIDE SEQUENCE</scope>
    <source>
        <strain evidence="3">AVDCRST_MAG77</strain>
    </source>
</reference>
<dbReference type="SUPFAM" id="SSF89796">
    <property type="entry name" value="CoA-transferase family III (CaiB/BaiF)"/>
    <property type="match status" value="1"/>
</dbReference>
<dbReference type="InterPro" id="IPR023606">
    <property type="entry name" value="CoA-Trfase_III_dom_1_sf"/>
</dbReference>
<protein>
    <submittedName>
        <fullName evidence="3">L-carnitine dehydratase/bile acid-inducible protein F</fullName>
    </submittedName>
</protein>
<dbReference type="InterPro" id="IPR044855">
    <property type="entry name" value="CoA-Trfase_III_dom3_sf"/>
</dbReference>
<accession>A0A6J4K6C4</accession>
<dbReference type="PANTHER" id="PTHR48207:SF4">
    <property type="entry name" value="BLL6097 PROTEIN"/>
    <property type="match status" value="1"/>
</dbReference>